<evidence type="ECO:0000313" key="4">
    <source>
        <dbReference type="Proteomes" id="UP000250918"/>
    </source>
</evidence>
<keyword evidence="1" id="KW-1133">Transmembrane helix</keyword>
<comment type="caution">
    <text evidence="3">The sequence shown here is derived from an EMBL/GenBank/DDBJ whole genome shotgun (WGS) entry which is preliminary data.</text>
</comment>
<keyword evidence="1" id="KW-0812">Transmembrane</keyword>
<dbReference type="Pfam" id="PF01590">
    <property type="entry name" value="GAF"/>
    <property type="match status" value="1"/>
</dbReference>
<dbReference type="AlphaFoldDB" id="A0A855X8C7"/>
<gene>
    <name evidence="3" type="ORF">C3F09_00250</name>
</gene>
<dbReference type="InterPro" id="IPR029016">
    <property type="entry name" value="GAF-like_dom_sf"/>
</dbReference>
<feature type="transmembrane region" description="Helical" evidence="1">
    <location>
        <begin position="36"/>
        <end position="56"/>
    </location>
</feature>
<accession>A0A855X8C7</accession>
<evidence type="ECO:0000256" key="1">
    <source>
        <dbReference type="SAM" id="Phobius"/>
    </source>
</evidence>
<dbReference type="Gene3D" id="3.30.450.40">
    <property type="match status" value="1"/>
</dbReference>
<evidence type="ECO:0000313" key="3">
    <source>
        <dbReference type="EMBL" id="PWB76434.1"/>
    </source>
</evidence>
<evidence type="ECO:0000259" key="2">
    <source>
        <dbReference type="Pfam" id="PF01590"/>
    </source>
</evidence>
<dbReference type="SUPFAM" id="SSF55781">
    <property type="entry name" value="GAF domain-like"/>
    <property type="match status" value="2"/>
</dbReference>
<feature type="transmembrane region" description="Helical" evidence="1">
    <location>
        <begin position="76"/>
        <end position="98"/>
    </location>
</feature>
<dbReference type="EMBL" id="PQAP01000001">
    <property type="protein sequence ID" value="PWB76434.1"/>
    <property type="molecule type" value="Genomic_DNA"/>
</dbReference>
<feature type="transmembrane region" description="Helical" evidence="1">
    <location>
        <begin position="6"/>
        <end position="24"/>
    </location>
</feature>
<dbReference type="Proteomes" id="UP000250918">
    <property type="component" value="Unassembled WGS sequence"/>
</dbReference>
<proteinExistence type="predicted"/>
<feature type="domain" description="GAF" evidence="2">
    <location>
        <begin position="454"/>
        <end position="599"/>
    </location>
</feature>
<keyword evidence="1" id="KW-0472">Membrane</keyword>
<name>A0A855X8C7_9BACT</name>
<dbReference type="InterPro" id="IPR003018">
    <property type="entry name" value="GAF"/>
</dbReference>
<organism evidence="3 4">
    <name type="scientific">candidate division GN15 bacterium</name>
    <dbReference type="NCBI Taxonomy" id="2072418"/>
    <lineage>
        <taxon>Bacteria</taxon>
        <taxon>candidate division GN15</taxon>
    </lineage>
</organism>
<sequence>MYLQLAEWTIPLIFLLALVLLLKFRPALTAISRESYRCVSAGVATLAIVSVARVYYLNGLFTYIPFLSEPLFYRVVSWIGIITGTILVANGLSAWLPIVRLWKQNARTEARYSGFVQKIERLTGVESRADRLISLTLTVMFEHFRLRRGVALRFSRRENKFDLTGCVPETLCTQESFAQTTLNYQIWRSVCSGTADTTGRALEGLPATLQQADFIVPLTLGDQPLGCFLLWSDDDEPLSEEDVKHLRFAADAIARKVDADRLHMRADYYHRLALLNEKIHESVSSDRSLLKNLGTVLSAVSRTLNIDFVSLQIVGSGPRPVTCLSIGSNGALLTEKGLAAPPEGSPIHRALITGQPVIQQEPERNGSDPNDLMLAMPALAAVPIPTATKKSFVFVLSSRSRGAVGRQTARMLQSLGPVVTRLVELSESSRVAGNADRTLATLCNLHFNARRNPDFEAACSRAAAFLRGTLPADVVRISLVEPDSPFLRSLAFTGWDRARSTSPNDTLLIRSLMPLHDLAVRTGQIVLSPSHDFTVEPTAVEMERCLGGSMNALAILPVMNDGRTEAVITVGRTTRTTAGNFTRSEVLLARATADALSTVLVTGSRKPAPSFGRFRFGSFDSPFAAMELRSRMKSSLSGIMGSVELMKAQNEPDTPSMNRYLSIIDKSAQRMHQYLEQAEPSRVGSEG</sequence>
<protein>
    <recommendedName>
        <fullName evidence="2">GAF domain-containing protein</fullName>
    </recommendedName>
</protein>
<reference evidence="3 4" key="1">
    <citation type="journal article" date="2018" name="ISME J.">
        <title>A methanotrophic archaeon couples anaerobic oxidation of methane to Fe(III) reduction.</title>
        <authorList>
            <person name="Cai C."/>
            <person name="Leu A.O."/>
            <person name="Xie G.J."/>
            <person name="Guo J."/>
            <person name="Feng Y."/>
            <person name="Zhao J.X."/>
            <person name="Tyson G.W."/>
            <person name="Yuan Z."/>
            <person name="Hu S."/>
        </authorList>
    </citation>
    <scope>NUCLEOTIDE SEQUENCE [LARGE SCALE GENOMIC DNA]</scope>
    <source>
        <strain evidence="3">FeB_12</strain>
    </source>
</reference>